<dbReference type="EMBL" id="JACEEZ010019995">
    <property type="protein sequence ID" value="KAG0715123.1"/>
    <property type="molecule type" value="Genomic_DNA"/>
</dbReference>
<feature type="compositionally biased region" description="Acidic residues" evidence="2">
    <location>
        <begin position="405"/>
        <end position="414"/>
    </location>
</feature>
<feature type="compositionally biased region" description="Basic and acidic residues" evidence="2">
    <location>
        <begin position="45"/>
        <end position="58"/>
    </location>
</feature>
<feature type="compositionally biased region" description="Basic residues" evidence="2">
    <location>
        <begin position="275"/>
        <end position="284"/>
    </location>
</feature>
<evidence type="ECO:0000259" key="3">
    <source>
        <dbReference type="PROSITE" id="PS50158"/>
    </source>
</evidence>
<name>A0A8J4XWP7_CHIOP</name>
<dbReference type="GO" id="GO:0003676">
    <property type="term" value="F:nucleic acid binding"/>
    <property type="evidence" value="ECO:0007669"/>
    <property type="project" value="InterPro"/>
</dbReference>
<organism evidence="4 5">
    <name type="scientific">Chionoecetes opilio</name>
    <name type="common">Atlantic snow crab</name>
    <name type="synonym">Cancer opilio</name>
    <dbReference type="NCBI Taxonomy" id="41210"/>
    <lineage>
        <taxon>Eukaryota</taxon>
        <taxon>Metazoa</taxon>
        <taxon>Ecdysozoa</taxon>
        <taxon>Arthropoda</taxon>
        <taxon>Crustacea</taxon>
        <taxon>Multicrustacea</taxon>
        <taxon>Malacostraca</taxon>
        <taxon>Eumalacostraca</taxon>
        <taxon>Eucarida</taxon>
        <taxon>Decapoda</taxon>
        <taxon>Pleocyemata</taxon>
        <taxon>Brachyura</taxon>
        <taxon>Eubrachyura</taxon>
        <taxon>Majoidea</taxon>
        <taxon>Majidae</taxon>
        <taxon>Chionoecetes</taxon>
    </lineage>
</organism>
<gene>
    <name evidence="4" type="ORF">GWK47_001366</name>
</gene>
<feature type="compositionally biased region" description="Basic and acidic residues" evidence="2">
    <location>
        <begin position="351"/>
        <end position="363"/>
    </location>
</feature>
<feature type="region of interest" description="Disordered" evidence="2">
    <location>
        <begin position="1"/>
        <end position="118"/>
    </location>
</feature>
<dbReference type="Gene3D" id="4.10.60.10">
    <property type="entry name" value="Zinc finger, CCHC-type"/>
    <property type="match status" value="1"/>
</dbReference>
<evidence type="ECO:0000256" key="1">
    <source>
        <dbReference type="PROSITE-ProRule" id="PRU00047"/>
    </source>
</evidence>
<reference evidence="4" key="1">
    <citation type="submission" date="2020-07" db="EMBL/GenBank/DDBJ databases">
        <title>The High-quality genome of the commercially important snow crab, Chionoecetes opilio.</title>
        <authorList>
            <person name="Jeong J.-H."/>
            <person name="Ryu S."/>
        </authorList>
    </citation>
    <scope>NUCLEOTIDE SEQUENCE</scope>
    <source>
        <strain evidence="4">MADBK_172401_WGS</strain>
        <tissue evidence="4">Digestive gland</tissue>
    </source>
</reference>
<dbReference type="AlphaFoldDB" id="A0A8J4XWP7"/>
<feature type="compositionally biased region" description="Basic and acidic residues" evidence="2">
    <location>
        <begin position="297"/>
        <end position="311"/>
    </location>
</feature>
<evidence type="ECO:0000256" key="2">
    <source>
        <dbReference type="SAM" id="MobiDB-lite"/>
    </source>
</evidence>
<feature type="compositionally biased region" description="Basic and acidic residues" evidence="2">
    <location>
        <begin position="376"/>
        <end position="388"/>
    </location>
</feature>
<evidence type="ECO:0000313" key="5">
    <source>
        <dbReference type="Proteomes" id="UP000770661"/>
    </source>
</evidence>
<sequence length="606" mass="70069">MVRFARADGSKGSNKRQYEEPTPWTEMVSHLDHKDNNNKRKKNKEKVEKQTTKEKEESIGLGEQEQESRPQNAFQAATDTRAGEQEGDRLPAHPTQDSTHTNKKKKKEKQPAVPEYTINAEGKRVKVFRDGTQRTWFDLPYEESDTMTRYESMWVKKVMVAQLDRLKASLKEDDLDQKQIMKKMMKAKRKAHKELRIELIYQQKSLVSEATGGREKGEAVSRNKRKEKKHGEEKAKKKSKSKKVKLETETVAEIATEGNAGDDSAMTVTAQSHDKPKKKRKKRVELRPEPETSQPYSDKEDTTETPQEDKPRKKRKKGVEVRPETEASQPYSDKQHITEEQQGENNQSFTKETDKLLPEKELTEAQEGENNQSFTKETDKLLPEKELTEAQEGENNQSFTKETEELLPEEELTEAQEGKSNTSFTKETDNMYDNDSRNAVNPSTSHPTFEENDVMTRYEGYWVLREEVMTLEDAKAMEVNAIYAARTSETGDKETETENKELTQEEQFVLQRAMKKRKRYHHRRLVTRLSRKQLHGEGLSQQEVDALIQKERRKEERVLKNERKLVCLKCREPGHMVSACPTLALPQGETQPSICYTVSTEQTQGL</sequence>
<feature type="compositionally biased region" description="Polar residues" evidence="2">
    <location>
        <begin position="418"/>
        <end position="447"/>
    </location>
</feature>
<feature type="compositionally biased region" description="Basic and acidic residues" evidence="2">
    <location>
        <begin position="29"/>
        <end position="38"/>
    </location>
</feature>
<accession>A0A8J4XWP7</accession>
<evidence type="ECO:0000313" key="4">
    <source>
        <dbReference type="EMBL" id="KAG0715123.1"/>
    </source>
</evidence>
<dbReference type="InterPro" id="IPR001878">
    <property type="entry name" value="Znf_CCHC"/>
</dbReference>
<keyword evidence="1" id="KW-0862">Zinc</keyword>
<dbReference type="PROSITE" id="PS50158">
    <property type="entry name" value="ZF_CCHC"/>
    <property type="match status" value="1"/>
</dbReference>
<dbReference type="OrthoDB" id="3863715at2759"/>
<proteinExistence type="predicted"/>
<protein>
    <recommendedName>
        <fullName evidence="3">CCHC-type domain-containing protein</fullName>
    </recommendedName>
</protein>
<feature type="compositionally biased region" description="Polar residues" evidence="2">
    <location>
        <begin position="69"/>
        <end position="78"/>
    </location>
</feature>
<keyword evidence="1" id="KW-0479">Metal-binding</keyword>
<keyword evidence="1" id="KW-0863">Zinc-finger</keyword>
<comment type="caution">
    <text evidence="4">The sequence shown here is derived from an EMBL/GenBank/DDBJ whole genome shotgun (WGS) entry which is preliminary data.</text>
</comment>
<feature type="compositionally biased region" description="Basic and acidic residues" evidence="2">
    <location>
        <begin position="81"/>
        <end position="91"/>
    </location>
</feature>
<feature type="compositionally biased region" description="Basic and acidic residues" evidence="2">
    <location>
        <begin position="212"/>
        <end position="221"/>
    </location>
</feature>
<dbReference type="Proteomes" id="UP000770661">
    <property type="component" value="Unassembled WGS sequence"/>
</dbReference>
<keyword evidence="5" id="KW-1185">Reference proteome</keyword>
<dbReference type="GO" id="GO:0008270">
    <property type="term" value="F:zinc ion binding"/>
    <property type="evidence" value="ECO:0007669"/>
    <property type="project" value="UniProtKB-KW"/>
</dbReference>
<feature type="domain" description="CCHC-type" evidence="3">
    <location>
        <begin position="567"/>
        <end position="581"/>
    </location>
</feature>
<feature type="region of interest" description="Disordered" evidence="2">
    <location>
        <begin position="206"/>
        <end position="451"/>
    </location>
</feature>